<name>A0A8E2FC98_9PEZI</name>
<keyword evidence="3" id="KW-1185">Reference proteome</keyword>
<evidence type="ECO:0000313" key="2">
    <source>
        <dbReference type="EMBL" id="OCL13976.1"/>
    </source>
</evidence>
<dbReference type="EMBL" id="KV748641">
    <property type="protein sequence ID" value="OCL13976.1"/>
    <property type="molecule type" value="Genomic_DNA"/>
</dbReference>
<sequence length="296" mass="33460">MSDYEESTTLLQQHLKDYLPGAPQHGSALMIRGEIACELYNHTNDMEDLAEAVFHMAKAFESMPPKGKANLEILQKVSILYERNHPMRVDFIIHHLAFMATSAASTHSMADIQDAIKQTNLLQHQVPILHAKRHFSGLFQWPVGHAIEVLREFDSTLLRKGIRQLDTSPLQDLNSSLAKFRDAPSESQMKTHVLENVYPYFCTAYQSKELMKGLITIQQENGGEISSMVKRLYSTDRLLEREDTIQLADNELNDRTKDPTAPNNPQKDSSNCRKTITTPFLTTAILSLMVTESCGT</sequence>
<gene>
    <name evidence="2" type="ORF">AOQ84DRAFT_371699</name>
</gene>
<evidence type="ECO:0000313" key="3">
    <source>
        <dbReference type="Proteomes" id="UP000250140"/>
    </source>
</evidence>
<evidence type="ECO:0000256" key="1">
    <source>
        <dbReference type="SAM" id="MobiDB-lite"/>
    </source>
</evidence>
<dbReference type="Proteomes" id="UP000250140">
    <property type="component" value="Unassembled WGS sequence"/>
</dbReference>
<feature type="compositionally biased region" description="Polar residues" evidence="1">
    <location>
        <begin position="261"/>
        <end position="273"/>
    </location>
</feature>
<organism evidence="2 3">
    <name type="scientific">Glonium stellatum</name>
    <dbReference type="NCBI Taxonomy" id="574774"/>
    <lineage>
        <taxon>Eukaryota</taxon>
        <taxon>Fungi</taxon>
        <taxon>Dikarya</taxon>
        <taxon>Ascomycota</taxon>
        <taxon>Pezizomycotina</taxon>
        <taxon>Dothideomycetes</taxon>
        <taxon>Pleosporomycetidae</taxon>
        <taxon>Gloniales</taxon>
        <taxon>Gloniaceae</taxon>
        <taxon>Glonium</taxon>
    </lineage>
</organism>
<dbReference type="AlphaFoldDB" id="A0A8E2FC98"/>
<protein>
    <submittedName>
        <fullName evidence="2">Uncharacterized protein</fullName>
    </submittedName>
</protein>
<feature type="region of interest" description="Disordered" evidence="1">
    <location>
        <begin position="248"/>
        <end position="273"/>
    </location>
</feature>
<proteinExistence type="predicted"/>
<reference evidence="2 3" key="1">
    <citation type="journal article" date="2016" name="Nat. Commun.">
        <title>Ectomycorrhizal ecology is imprinted in the genome of the dominant symbiotic fungus Cenococcum geophilum.</title>
        <authorList>
            <consortium name="DOE Joint Genome Institute"/>
            <person name="Peter M."/>
            <person name="Kohler A."/>
            <person name="Ohm R.A."/>
            <person name="Kuo A."/>
            <person name="Krutzmann J."/>
            <person name="Morin E."/>
            <person name="Arend M."/>
            <person name="Barry K.W."/>
            <person name="Binder M."/>
            <person name="Choi C."/>
            <person name="Clum A."/>
            <person name="Copeland A."/>
            <person name="Grisel N."/>
            <person name="Haridas S."/>
            <person name="Kipfer T."/>
            <person name="LaButti K."/>
            <person name="Lindquist E."/>
            <person name="Lipzen A."/>
            <person name="Maire R."/>
            <person name="Meier B."/>
            <person name="Mihaltcheva S."/>
            <person name="Molinier V."/>
            <person name="Murat C."/>
            <person name="Poggeler S."/>
            <person name="Quandt C.A."/>
            <person name="Sperisen C."/>
            <person name="Tritt A."/>
            <person name="Tisserant E."/>
            <person name="Crous P.W."/>
            <person name="Henrissat B."/>
            <person name="Nehls U."/>
            <person name="Egli S."/>
            <person name="Spatafora J.W."/>
            <person name="Grigoriev I.V."/>
            <person name="Martin F.M."/>
        </authorList>
    </citation>
    <scope>NUCLEOTIDE SEQUENCE [LARGE SCALE GENOMIC DNA]</scope>
    <source>
        <strain evidence="2 3">CBS 207.34</strain>
    </source>
</reference>
<accession>A0A8E2FC98</accession>